<evidence type="ECO:0000313" key="1">
    <source>
        <dbReference type="EMBL" id="PZT60518.1"/>
    </source>
</evidence>
<organism evidence="1 2">
    <name type="scientific">Escherichia coli</name>
    <dbReference type="NCBI Taxonomy" id="562"/>
    <lineage>
        <taxon>Bacteria</taxon>
        <taxon>Pseudomonadati</taxon>
        <taxon>Pseudomonadota</taxon>
        <taxon>Gammaproteobacteria</taxon>
        <taxon>Enterobacterales</taxon>
        <taxon>Enterobacteriaceae</taxon>
        <taxon>Escherichia</taxon>
    </lineage>
</organism>
<dbReference type="Proteomes" id="UP000249482">
    <property type="component" value="Unassembled WGS sequence"/>
</dbReference>
<feature type="non-terminal residue" evidence="1">
    <location>
        <position position="95"/>
    </location>
</feature>
<evidence type="ECO:0000313" key="2">
    <source>
        <dbReference type="Proteomes" id="UP000249482"/>
    </source>
</evidence>
<dbReference type="AlphaFoldDB" id="A0A2W6NY48"/>
<reference evidence="1 2" key="1">
    <citation type="submission" date="2018-06" db="EMBL/GenBank/DDBJ databases">
        <title>Draft genome sequence of mcr-1-harboring Escherichia coli isolated from wound infection of a hospitalized patient, in Bolivia.</title>
        <authorList>
            <person name="Munoz M.E."/>
            <person name="Moura Q."/>
            <person name="Ventura P.R.M."/>
            <person name="Bustos L.R."/>
            <person name="Ovando B.G."/>
            <person name="Terrazas D.I.V."/>
            <person name="Yarhui N.B."/>
            <person name="Cerdeira L."/>
            <person name="Lincopan N."/>
        </authorList>
    </citation>
    <scope>NUCLEOTIDE SEQUENCE [LARGE SCALE GENOMIC DNA]</scope>
    <source>
        <strain evidence="1 2">EcMLT</strain>
    </source>
</reference>
<name>A0A2W6NY48_ECOLX</name>
<accession>A0A2W6NY48</accession>
<sequence length="95" mass="10999">MSDVNIGVSGNTSSPCVSIIRLKDYTVTVSIQIMSDDEFDCAYEWYAKRDNQFFRATNPEELLGLIVMWEYKGINWQSEGNEYIEYKNIIENAQV</sequence>
<protein>
    <submittedName>
        <fullName evidence="1">Uncharacterized protein</fullName>
    </submittedName>
</protein>
<comment type="caution">
    <text evidence="1">The sequence shown here is derived from an EMBL/GenBank/DDBJ whole genome shotgun (WGS) entry which is preliminary data.</text>
</comment>
<dbReference type="EMBL" id="QKWZ01001107">
    <property type="protein sequence ID" value="PZT60518.1"/>
    <property type="molecule type" value="Genomic_DNA"/>
</dbReference>
<gene>
    <name evidence="1" type="ORF">DNQ45_28585</name>
</gene>
<proteinExistence type="predicted"/>